<evidence type="ECO:0000259" key="2">
    <source>
        <dbReference type="PROSITE" id="PS51406"/>
    </source>
</evidence>
<dbReference type="AlphaFoldDB" id="A0A6P8WJJ2"/>
<dbReference type="OrthoDB" id="6145874at2759"/>
<dbReference type="InterPro" id="IPR002181">
    <property type="entry name" value="Fibrinogen_a/b/g_C_dom"/>
</dbReference>
<protein>
    <submittedName>
        <fullName evidence="4">Fibrinogen-like protein 1</fullName>
    </submittedName>
</protein>
<evidence type="ECO:0000313" key="4">
    <source>
        <dbReference type="RefSeq" id="XP_034099448.2"/>
    </source>
</evidence>
<dbReference type="SMART" id="SM00186">
    <property type="entry name" value="FBG"/>
    <property type="match status" value="1"/>
</dbReference>
<proteinExistence type="predicted"/>
<dbReference type="InterPro" id="IPR050373">
    <property type="entry name" value="Fibrinogen_C-term_domain"/>
</dbReference>
<dbReference type="InterPro" id="IPR036056">
    <property type="entry name" value="Fibrinogen-like_C"/>
</dbReference>
<dbReference type="RefSeq" id="XP_034099448.2">
    <property type="nucleotide sequence ID" value="XM_034243557.2"/>
</dbReference>
<dbReference type="GeneID" id="117564681"/>
<dbReference type="Gene3D" id="3.90.215.10">
    <property type="entry name" value="Gamma Fibrinogen, chain A, domain 1"/>
    <property type="match status" value="1"/>
</dbReference>
<reference evidence="4" key="1">
    <citation type="submission" date="2025-08" db="UniProtKB">
        <authorList>
            <consortium name="RefSeq"/>
        </authorList>
    </citation>
    <scope>IDENTIFICATION</scope>
    <source>
        <strain evidence="4">15112-1751.03</strain>
        <tissue evidence="4">Whole Adult</tissue>
    </source>
</reference>
<gene>
    <name evidence="4" type="primary">LOC117564681</name>
</gene>
<dbReference type="PROSITE" id="PS51406">
    <property type="entry name" value="FIBRINOGEN_C_2"/>
    <property type="match status" value="1"/>
</dbReference>
<dbReference type="PANTHER" id="PTHR19143">
    <property type="entry name" value="FIBRINOGEN/TENASCIN/ANGIOPOEITIN"/>
    <property type="match status" value="1"/>
</dbReference>
<dbReference type="InterPro" id="IPR014716">
    <property type="entry name" value="Fibrinogen_a/b/g_C_1"/>
</dbReference>
<feature type="domain" description="Fibrinogen C-terminal" evidence="2">
    <location>
        <begin position="121"/>
        <end position="330"/>
    </location>
</feature>
<dbReference type="GO" id="GO:0005615">
    <property type="term" value="C:extracellular space"/>
    <property type="evidence" value="ECO:0007669"/>
    <property type="project" value="TreeGrafter"/>
</dbReference>
<dbReference type="SUPFAM" id="SSF56496">
    <property type="entry name" value="Fibrinogen C-terminal domain-like"/>
    <property type="match status" value="1"/>
</dbReference>
<dbReference type="PANTHER" id="PTHR19143:SF327">
    <property type="entry name" value="FI21813P1-RELATED"/>
    <property type="match status" value="1"/>
</dbReference>
<organism evidence="3 4">
    <name type="scientific">Drosophila albomicans</name>
    <name type="common">Fruit fly</name>
    <dbReference type="NCBI Taxonomy" id="7291"/>
    <lineage>
        <taxon>Eukaryota</taxon>
        <taxon>Metazoa</taxon>
        <taxon>Ecdysozoa</taxon>
        <taxon>Arthropoda</taxon>
        <taxon>Hexapoda</taxon>
        <taxon>Insecta</taxon>
        <taxon>Pterygota</taxon>
        <taxon>Neoptera</taxon>
        <taxon>Endopterygota</taxon>
        <taxon>Diptera</taxon>
        <taxon>Brachycera</taxon>
        <taxon>Muscomorpha</taxon>
        <taxon>Ephydroidea</taxon>
        <taxon>Drosophilidae</taxon>
        <taxon>Drosophila</taxon>
    </lineage>
</organism>
<name>A0A6P8WJJ2_DROAB</name>
<dbReference type="Pfam" id="PF00147">
    <property type="entry name" value="Fibrinogen_C"/>
    <property type="match status" value="1"/>
</dbReference>
<dbReference type="Proteomes" id="UP000515160">
    <property type="component" value="Chromosome 2L"/>
</dbReference>
<feature type="coiled-coil region" evidence="1">
    <location>
        <begin position="1"/>
        <end position="35"/>
    </location>
</feature>
<evidence type="ECO:0000313" key="3">
    <source>
        <dbReference type="Proteomes" id="UP000515160"/>
    </source>
</evidence>
<keyword evidence="1" id="KW-0175">Coiled coil</keyword>
<keyword evidence="3" id="KW-1185">Reference proteome</keyword>
<evidence type="ECO:0000256" key="1">
    <source>
        <dbReference type="SAM" id="Coils"/>
    </source>
</evidence>
<dbReference type="CDD" id="cd00087">
    <property type="entry name" value="FReD"/>
    <property type="match status" value="1"/>
</dbReference>
<sequence length="332" mass="39279">MRLKEEKNNELESKVHELELTIKHFEEIIKNKEIQLTTQIELAKVYKEKNIISEELIKEKNKQISDLKIQISRNHNKENLEVNNNSKKIIEEFVNPLPSNREFNLPIKQTEIINHEDSDNIFMKYMDVNCIGKTTDAYMVKLPGVEKFVLPCDSKIVGSGWTVIQRRQDGTENFNRNWTDYQRGFGNIRTEFFIGLEKLYLITNAQPHYLYIYLEDFNNDIRYATYQNFAIDNEHESYALKTLGEYSGNAENALLTHKNKKFSTPDHYVDNAFNCAENYNSGWWFNDDCYLCNLNAPYVRGNDENSNGIEWRTWHFRPLKFVQMMIKPKTIK</sequence>
<accession>A0A6P8WJJ2</accession>